<proteinExistence type="predicted"/>
<dbReference type="SUPFAM" id="SSF160419">
    <property type="entry name" value="YdfO-like"/>
    <property type="match status" value="1"/>
</dbReference>
<name>A0AA38XPN9_9EURO</name>
<dbReference type="EMBL" id="JAPDRK010000001">
    <property type="protein sequence ID" value="KAJ9617302.1"/>
    <property type="molecule type" value="Genomic_DNA"/>
</dbReference>
<sequence length="142" mass="15283">MLTLSPIAKVFAQVHSPDLPFPKTVAALLALGVTRYHIDYASSLATAFSQNIASGTTSTEQIPVPTPRSIPNGKWDPSGVKNAIKRVQSGQTPTYDDFSQEIIQAGVVGYFAFLTGKKVVYYGAEGDLHVEWFPGAGPKQED</sequence>
<evidence type="ECO:0000313" key="1">
    <source>
        <dbReference type="EMBL" id="KAJ9617302.1"/>
    </source>
</evidence>
<keyword evidence="2" id="KW-1185">Reference proteome</keyword>
<dbReference type="AlphaFoldDB" id="A0AA38XPN9"/>
<dbReference type="InterPro" id="IPR009833">
    <property type="entry name" value="DUF1398"/>
</dbReference>
<reference evidence="1" key="1">
    <citation type="submission" date="2022-10" db="EMBL/GenBank/DDBJ databases">
        <title>Culturing micro-colonial fungi from biological soil crusts in the Mojave desert and describing Neophaeococcomyces mojavensis, and introducing the new genera and species Taxawa tesnikishii.</title>
        <authorList>
            <person name="Kurbessoian T."/>
            <person name="Stajich J.E."/>
        </authorList>
    </citation>
    <scope>NUCLEOTIDE SEQUENCE</scope>
    <source>
        <strain evidence="1">TK_41</strain>
    </source>
</reference>
<comment type="caution">
    <text evidence="1">The sequence shown here is derived from an EMBL/GenBank/DDBJ whole genome shotgun (WGS) entry which is preliminary data.</text>
</comment>
<dbReference type="InterPro" id="IPR036696">
    <property type="entry name" value="YdfO-like_sf"/>
</dbReference>
<dbReference type="Pfam" id="PF07166">
    <property type="entry name" value="DUF1398"/>
    <property type="match status" value="1"/>
</dbReference>
<gene>
    <name evidence="1" type="ORF">H2200_001023</name>
</gene>
<dbReference type="Gene3D" id="3.30.1810.10">
    <property type="entry name" value="YdfO-like"/>
    <property type="match status" value="1"/>
</dbReference>
<organism evidence="1 2">
    <name type="scientific">Cladophialophora chaetospira</name>
    <dbReference type="NCBI Taxonomy" id="386627"/>
    <lineage>
        <taxon>Eukaryota</taxon>
        <taxon>Fungi</taxon>
        <taxon>Dikarya</taxon>
        <taxon>Ascomycota</taxon>
        <taxon>Pezizomycotina</taxon>
        <taxon>Eurotiomycetes</taxon>
        <taxon>Chaetothyriomycetidae</taxon>
        <taxon>Chaetothyriales</taxon>
        <taxon>Herpotrichiellaceae</taxon>
        <taxon>Cladophialophora</taxon>
    </lineage>
</organism>
<accession>A0AA38XPN9</accession>
<protein>
    <recommendedName>
        <fullName evidence="3">DUF1398 domain-containing protein</fullName>
    </recommendedName>
</protein>
<evidence type="ECO:0000313" key="2">
    <source>
        <dbReference type="Proteomes" id="UP001172673"/>
    </source>
</evidence>
<dbReference type="Proteomes" id="UP001172673">
    <property type="component" value="Unassembled WGS sequence"/>
</dbReference>
<evidence type="ECO:0008006" key="3">
    <source>
        <dbReference type="Google" id="ProtNLM"/>
    </source>
</evidence>